<dbReference type="PROSITE" id="PS51257">
    <property type="entry name" value="PROKAR_LIPOPROTEIN"/>
    <property type="match status" value="1"/>
</dbReference>
<evidence type="ECO:0000256" key="1">
    <source>
        <dbReference type="ARBA" id="ARBA00008520"/>
    </source>
</evidence>
<dbReference type="EMBL" id="MWMH01000007">
    <property type="protein sequence ID" value="OOP71700.1"/>
    <property type="molecule type" value="Genomic_DNA"/>
</dbReference>
<dbReference type="GO" id="GO:0042956">
    <property type="term" value="P:maltodextrin transmembrane transport"/>
    <property type="evidence" value="ECO:0007669"/>
    <property type="project" value="TreeGrafter"/>
</dbReference>
<evidence type="ECO:0000256" key="2">
    <source>
        <dbReference type="ARBA" id="ARBA00022448"/>
    </source>
</evidence>
<dbReference type="GO" id="GO:0015768">
    <property type="term" value="P:maltose transport"/>
    <property type="evidence" value="ECO:0007669"/>
    <property type="project" value="TreeGrafter"/>
</dbReference>
<keyword evidence="2" id="KW-0813">Transport</keyword>
<dbReference type="AlphaFoldDB" id="A0A1S8SHX9"/>
<evidence type="ECO:0000313" key="4">
    <source>
        <dbReference type="EMBL" id="OOP71700.1"/>
    </source>
</evidence>
<dbReference type="Gene3D" id="3.40.190.10">
    <property type="entry name" value="Periplasmic binding protein-like II"/>
    <property type="match status" value="1"/>
</dbReference>
<comment type="caution">
    <text evidence="4">The sequence shown here is derived from an EMBL/GenBank/DDBJ whole genome shotgun (WGS) entry which is preliminary data.</text>
</comment>
<name>A0A1S8SHX9_CLOBE</name>
<sequence length="418" mass="47124">MKLTKIMCLLTSTVMAVTFFTGCGSTKPSSSETSSNKTEKITLMTVDTTFNEDFQKYIEKAEKATGIKIDTIACPTNTDDRQAKITTILSSKDSSVDVITINDEMISAFKNTGFLEPLQNTVMKNDVVSQFPKDYIKDLIQVGDNIYSVPMYMEILGFWVDQSKVKALGLDAIKTKEDFEKYVKAYSKDGKYGYGGAWEKTYVFNEIGTFVNLFGGDYYDWTNPKTKEAVKFMHDMAKNGETPIAQLADQYDPMMQKFFDDDYASIFMYTGAMKNFVNSGRYGENGITLAPMPTFEKNSAYIACWNYVLNSASENKEAAIKFLNYAASPQGEKDYYEMTSRLPARSDVINDSNFKIEGLSAIKGYLQNTELHGRPMAPQAMEFISSMGSLFQRYVSDEISLDEFCQKAQVEVNKYAKK</sequence>
<dbReference type="GO" id="GO:0055052">
    <property type="term" value="C:ATP-binding cassette (ABC) transporter complex, substrate-binding subunit-containing"/>
    <property type="evidence" value="ECO:0007669"/>
    <property type="project" value="TreeGrafter"/>
</dbReference>
<dbReference type="GO" id="GO:1901982">
    <property type="term" value="F:maltose binding"/>
    <property type="evidence" value="ECO:0007669"/>
    <property type="project" value="TreeGrafter"/>
</dbReference>
<keyword evidence="3" id="KW-0732">Signal</keyword>
<comment type="similarity">
    <text evidence="1">Belongs to the bacterial solute-binding protein 1 family.</text>
</comment>
<dbReference type="InterPro" id="IPR006059">
    <property type="entry name" value="SBP"/>
</dbReference>
<dbReference type="PANTHER" id="PTHR30061:SF50">
    <property type="entry name" value="MALTOSE_MALTODEXTRIN-BINDING PERIPLASMIC PROTEIN"/>
    <property type="match status" value="1"/>
</dbReference>
<reference evidence="4 5" key="1">
    <citation type="submission" date="2017-02" db="EMBL/GenBank/DDBJ databases">
        <title>Genome sequence of Clostridium beijerinckii Br21.</title>
        <authorList>
            <person name="Fonseca B.C."/>
            <person name="Guazzaroni M.E."/>
            <person name="Riano-Pachon D.M."/>
            <person name="Reginatto V."/>
        </authorList>
    </citation>
    <scope>NUCLEOTIDE SEQUENCE [LARGE SCALE GENOMIC DNA]</scope>
    <source>
        <strain evidence="4 5">Br21</strain>
    </source>
</reference>
<gene>
    <name evidence="4" type="ORF">CBEIBR21_18985</name>
</gene>
<accession>A0A1S8SHX9</accession>
<evidence type="ECO:0000313" key="5">
    <source>
        <dbReference type="Proteomes" id="UP000190959"/>
    </source>
</evidence>
<dbReference type="Pfam" id="PF01547">
    <property type="entry name" value="SBP_bac_1"/>
    <property type="match status" value="1"/>
</dbReference>
<protein>
    <submittedName>
        <fullName evidence="4">ABC transporter substrate-binding protein</fullName>
    </submittedName>
</protein>
<dbReference type="SUPFAM" id="SSF53850">
    <property type="entry name" value="Periplasmic binding protein-like II"/>
    <property type="match status" value="1"/>
</dbReference>
<evidence type="ECO:0000256" key="3">
    <source>
        <dbReference type="ARBA" id="ARBA00022729"/>
    </source>
</evidence>
<dbReference type="RefSeq" id="WP_077842203.1">
    <property type="nucleotide sequence ID" value="NZ_JABSWK010000001.1"/>
</dbReference>
<dbReference type="PANTHER" id="PTHR30061">
    <property type="entry name" value="MALTOSE-BINDING PERIPLASMIC PROTEIN"/>
    <property type="match status" value="1"/>
</dbReference>
<organism evidence="4 5">
    <name type="scientific">Clostridium beijerinckii</name>
    <name type="common">Clostridium MP</name>
    <dbReference type="NCBI Taxonomy" id="1520"/>
    <lineage>
        <taxon>Bacteria</taxon>
        <taxon>Bacillati</taxon>
        <taxon>Bacillota</taxon>
        <taxon>Clostridia</taxon>
        <taxon>Eubacteriales</taxon>
        <taxon>Clostridiaceae</taxon>
        <taxon>Clostridium</taxon>
    </lineage>
</organism>
<proteinExistence type="inferred from homology"/>
<dbReference type="Proteomes" id="UP000190959">
    <property type="component" value="Unassembled WGS sequence"/>
</dbReference>